<proteinExistence type="predicted"/>
<gene>
    <name evidence="2" type="ORF">S01H4_16210</name>
</gene>
<keyword evidence="1" id="KW-0472">Membrane</keyword>
<keyword evidence="1" id="KW-0812">Transmembrane</keyword>
<dbReference type="AlphaFoldDB" id="X1A1A4"/>
<accession>X1A1A4</accession>
<reference evidence="2" key="1">
    <citation type="journal article" date="2014" name="Front. Microbiol.">
        <title>High frequency of phylogenetically diverse reductive dehalogenase-homologous genes in deep subseafloor sedimentary metagenomes.</title>
        <authorList>
            <person name="Kawai M."/>
            <person name="Futagami T."/>
            <person name="Toyoda A."/>
            <person name="Takaki Y."/>
            <person name="Nishi S."/>
            <person name="Hori S."/>
            <person name="Arai W."/>
            <person name="Tsubouchi T."/>
            <person name="Morono Y."/>
            <person name="Uchiyama I."/>
            <person name="Ito T."/>
            <person name="Fujiyama A."/>
            <person name="Inagaki F."/>
            <person name="Takami H."/>
        </authorList>
    </citation>
    <scope>NUCLEOTIDE SEQUENCE</scope>
    <source>
        <strain evidence="2">Expedition CK06-06</strain>
    </source>
</reference>
<keyword evidence="1" id="KW-1133">Transmembrane helix</keyword>
<evidence type="ECO:0000313" key="2">
    <source>
        <dbReference type="EMBL" id="GAG54076.1"/>
    </source>
</evidence>
<sequence length="72" mass="8092">MQFLRKNLGERRFFIPPEANMGYEYTGAILGFAFYALLSALPLAVLAMPASIILLFVFTITLGLYLNAECRK</sequence>
<comment type="caution">
    <text evidence="2">The sequence shown here is derived from an EMBL/GenBank/DDBJ whole genome shotgun (WGS) entry which is preliminary data.</text>
</comment>
<protein>
    <submittedName>
        <fullName evidence="2">Uncharacterized protein</fullName>
    </submittedName>
</protein>
<feature type="transmembrane region" description="Helical" evidence="1">
    <location>
        <begin position="44"/>
        <end position="66"/>
    </location>
</feature>
<dbReference type="EMBL" id="BART01007099">
    <property type="protein sequence ID" value="GAG54076.1"/>
    <property type="molecule type" value="Genomic_DNA"/>
</dbReference>
<organism evidence="2">
    <name type="scientific">marine sediment metagenome</name>
    <dbReference type="NCBI Taxonomy" id="412755"/>
    <lineage>
        <taxon>unclassified sequences</taxon>
        <taxon>metagenomes</taxon>
        <taxon>ecological metagenomes</taxon>
    </lineage>
</organism>
<name>X1A1A4_9ZZZZ</name>
<feature type="transmembrane region" description="Helical" evidence="1">
    <location>
        <begin position="21"/>
        <end position="38"/>
    </location>
</feature>
<evidence type="ECO:0000256" key="1">
    <source>
        <dbReference type="SAM" id="Phobius"/>
    </source>
</evidence>